<dbReference type="SUPFAM" id="SSF53850">
    <property type="entry name" value="Periplasmic binding protein-like II"/>
    <property type="match status" value="1"/>
</dbReference>
<feature type="chain" id="PRO_5015601618" description="C4-dicarboxylate ABC transporter substrate-binding protein" evidence="4">
    <location>
        <begin position="26"/>
        <end position="345"/>
    </location>
</feature>
<dbReference type="Gene3D" id="3.40.190.170">
    <property type="entry name" value="Bacterial extracellular solute-binding protein, family 7"/>
    <property type="match status" value="1"/>
</dbReference>
<dbReference type="PANTHER" id="PTHR33376">
    <property type="match status" value="1"/>
</dbReference>
<dbReference type="RefSeq" id="WP_107750547.1">
    <property type="nucleotide sequence ID" value="NZ_QBKF01000002.1"/>
</dbReference>
<evidence type="ECO:0000256" key="2">
    <source>
        <dbReference type="ARBA" id="ARBA00022729"/>
    </source>
</evidence>
<dbReference type="GO" id="GO:0042597">
    <property type="term" value="C:periplasmic space"/>
    <property type="evidence" value="ECO:0007669"/>
    <property type="project" value="UniProtKB-SubCell"/>
</dbReference>
<gene>
    <name evidence="5" type="ORF">DDE23_05795</name>
</gene>
<feature type="signal peptide" evidence="4">
    <location>
        <begin position="1"/>
        <end position="25"/>
    </location>
</feature>
<name>A0A2T7UUW9_9RHOB</name>
<comment type="subcellular location">
    <subcellularLocation>
        <location evidence="1">Periplasm</location>
    </subcellularLocation>
</comment>
<evidence type="ECO:0000256" key="4">
    <source>
        <dbReference type="SAM" id="SignalP"/>
    </source>
</evidence>
<reference evidence="5 6" key="1">
    <citation type="journal article" date="2011" name="Syst. Appl. Microbiol.">
        <title>Defluviimonas denitrificans gen. nov., sp. nov., and Pararhodobacter aggregans gen. nov., sp. nov., non-phototrophic Rhodobacteraceae from the biofilter of a marine aquaculture.</title>
        <authorList>
            <person name="Foesel B.U."/>
            <person name="Drake H.L."/>
            <person name="Schramm A."/>
        </authorList>
    </citation>
    <scope>NUCLEOTIDE SEQUENCE [LARGE SCALE GENOMIC DNA]</scope>
    <source>
        <strain evidence="5 6">D1-19</strain>
    </source>
</reference>
<dbReference type="OrthoDB" id="7822595at2"/>
<dbReference type="EMBL" id="QDDR01000002">
    <property type="protein sequence ID" value="PVE48565.1"/>
    <property type="molecule type" value="Genomic_DNA"/>
</dbReference>
<proteinExistence type="predicted"/>
<evidence type="ECO:0000313" key="6">
    <source>
        <dbReference type="Proteomes" id="UP000244810"/>
    </source>
</evidence>
<comment type="caution">
    <text evidence="5">The sequence shown here is derived from an EMBL/GenBank/DDBJ whole genome shotgun (WGS) entry which is preliminary data.</text>
</comment>
<dbReference type="AlphaFoldDB" id="A0A2T7UUW9"/>
<dbReference type="Proteomes" id="UP000244810">
    <property type="component" value="Unassembled WGS sequence"/>
</dbReference>
<sequence length="345" mass="36912">MTIRTPVFGALFSVAALIAPVSAQAVTELTFSSLFPPNHFSWPVFRAWSDDIAAATNGEVRIVFTPQSVSPPPGVVDAVRNGVADAGFIFNGFLGQNYPGVMLTQMPFIDLGDTAATSRVFWENYQEHFAPVERIRGVEVVSAFHLGPNILCSTTDTPLSTLEDLQSRRVWVLPGTISETMANMGLAITASPAVQVQELVSRNTVDAIFGLTQETVVSFGAAPYTKSCLDMSPALQSASFLVFFNQRAFDRLTDEQRAAVMEYSGSAFAERMGAAAAEADTVMRAQLEASGVTYAPVDPGILEAMHNASDAVLTQWAAAVQSAYGIDGRALVEEVRAEIEAASAE</sequence>
<dbReference type="GO" id="GO:0055085">
    <property type="term" value="P:transmembrane transport"/>
    <property type="evidence" value="ECO:0007669"/>
    <property type="project" value="InterPro"/>
</dbReference>
<evidence type="ECO:0000256" key="3">
    <source>
        <dbReference type="ARBA" id="ARBA00022764"/>
    </source>
</evidence>
<evidence type="ECO:0000256" key="1">
    <source>
        <dbReference type="ARBA" id="ARBA00004418"/>
    </source>
</evidence>
<dbReference type="Pfam" id="PF03480">
    <property type="entry name" value="DctP"/>
    <property type="match status" value="1"/>
</dbReference>
<evidence type="ECO:0000313" key="5">
    <source>
        <dbReference type="EMBL" id="PVE48565.1"/>
    </source>
</evidence>
<dbReference type="NCBIfam" id="NF037995">
    <property type="entry name" value="TRAP_S1"/>
    <property type="match status" value="1"/>
</dbReference>
<accession>A0A2T7UUW9</accession>
<keyword evidence="2 4" id="KW-0732">Signal</keyword>
<dbReference type="InterPro" id="IPR038404">
    <property type="entry name" value="TRAP_DctP_sf"/>
</dbReference>
<organism evidence="5 6">
    <name type="scientific">Pararhodobacter aggregans</name>
    <dbReference type="NCBI Taxonomy" id="404875"/>
    <lineage>
        <taxon>Bacteria</taxon>
        <taxon>Pseudomonadati</taxon>
        <taxon>Pseudomonadota</taxon>
        <taxon>Alphaproteobacteria</taxon>
        <taxon>Rhodobacterales</taxon>
        <taxon>Paracoccaceae</taxon>
        <taxon>Pararhodobacter</taxon>
    </lineage>
</organism>
<dbReference type="InterPro" id="IPR018389">
    <property type="entry name" value="DctP_fam"/>
</dbReference>
<evidence type="ECO:0008006" key="7">
    <source>
        <dbReference type="Google" id="ProtNLM"/>
    </source>
</evidence>
<keyword evidence="3" id="KW-0574">Periplasm</keyword>
<dbReference type="PANTHER" id="PTHR33376:SF15">
    <property type="entry name" value="BLL6794 PROTEIN"/>
    <property type="match status" value="1"/>
</dbReference>
<protein>
    <recommendedName>
        <fullName evidence="7">C4-dicarboxylate ABC transporter substrate-binding protein</fullName>
    </recommendedName>
</protein>
<keyword evidence="6" id="KW-1185">Reference proteome</keyword>